<dbReference type="GO" id="GO:0006139">
    <property type="term" value="P:nucleobase-containing compound metabolic process"/>
    <property type="evidence" value="ECO:0007669"/>
    <property type="project" value="InterPro"/>
</dbReference>
<name>A0A4V3XBT6_9AGAM</name>
<dbReference type="Proteomes" id="UP000308199">
    <property type="component" value="Unassembled WGS sequence"/>
</dbReference>
<dbReference type="InterPro" id="IPR002562">
    <property type="entry name" value="3'-5'_exonuclease_dom"/>
</dbReference>
<evidence type="ECO:0000313" key="3">
    <source>
        <dbReference type="EMBL" id="THH03113.1"/>
    </source>
</evidence>
<reference evidence="3 4" key="1">
    <citation type="submission" date="2019-02" db="EMBL/GenBank/DDBJ databases">
        <title>Genome sequencing of the rare red list fungi Phellinidium pouzarii.</title>
        <authorList>
            <person name="Buettner E."/>
            <person name="Kellner H."/>
        </authorList>
    </citation>
    <scope>NUCLEOTIDE SEQUENCE [LARGE SCALE GENOMIC DNA]</scope>
    <source>
        <strain evidence="3 4">DSM 108285</strain>
    </source>
</reference>
<evidence type="ECO:0000259" key="2">
    <source>
        <dbReference type="Pfam" id="PF01612"/>
    </source>
</evidence>
<dbReference type="OrthoDB" id="26838at2759"/>
<dbReference type="GO" id="GO:0008408">
    <property type="term" value="F:3'-5' exonuclease activity"/>
    <property type="evidence" value="ECO:0007669"/>
    <property type="project" value="InterPro"/>
</dbReference>
<feature type="domain" description="3'-5' exonuclease" evidence="2">
    <location>
        <begin position="273"/>
        <end position="484"/>
    </location>
</feature>
<gene>
    <name evidence="3" type="ORF">EW145_g6518</name>
</gene>
<evidence type="ECO:0000313" key="4">
    <source>
        <dbReference type="Proteomes" id="UP000308199"/>
    </source>
</evidence>
<proteinExistence type="predicted"/>
<organism evidence="3 4">
    <name type="scientific">Phellinidium pouzarii</name>
    <dbReference type="NCBI Taxonomy" id="167371"/>
    <lineage>
        <taxon>Eukaryota</taxon>
        <taxon>Fungi</taxon>
        <taxon>Dikarya</taxon>
        <taxon>Basidiomycota</taxon>
        <taxon>Agaricomycotina</taxon>
        <taxon>Agaricomycetes</taxon>
        <taxon>Hymenochaetales</taxon>
        <taxon>Hymenochaetaceae</taxon>
        <taxon>Phellinidium</taxon>
    </lineage>
</organism>
<feature type="region of interest" description="Disordered" evidence="1">
    <location>
        <begin position="538"/>
        <end position="557"/>
    </location>
</feature>
<dbReference type="Pfam" id="PF01612">
    <property type="entry name" value="DNA_pol_A_exo1"/>
    <property type="match status" value="2"/>
</dbReference>
<accession>A0A4V3XBT6</accession>
<dbReference type="InterPro" id="IPR036397">
    <property type="entry name" value="RNaseH_sf"/>
</dbReference>
<dbReference type="EMBL" id="SGPK01000499">
    <property type="protein sequence ID" value="THH03113.1"/>
    <property type="molecule type" value="Genomic_DNA"/>
</dbReference>
<protein>
    <recommendedName>
        <fullName evidence="2">3'-5' exonuclease domain-containing protein</fullName>
    </recommendedName>
</protein>
<dbReference type="AlphaFoldDB" id="A0A4V3XBT6"/>
<dbReference type="Gene3D" id="3.30.420.10">
    <property type="entry name" value="Ribonuclease H-like superfamily/Ribonuclease H"/>
    <property type="match status" value="2"/>
</dbReference>
<feature type="compositionally biased region" description="Acidic residues" evidence="1">
    <location>
        <begin position="548"/>
        <end position="557"/>
    </location>
</feature>
<dbReference type="InterPro" id="IPR012337">
    <property type="entry name" value="RNaseH-like_sf"/>
</dbReference>
<evidence type="ECO:0000256" key="1">
    <source>
        <dbReference type="SAM" id="MobiDB-lite"/>
    </source>
</evidence>
<dbReference type="PANTHER" id="PTHR43040:SF1">
    <property type="entry name" value="RIBONUCLEASE D"/>
    <property type="match status" value="1"/>
</dbReference>
<sequence>MFIFSLKLKSPTIKGGRRLFKLSHTFIGQSSSQKQTVRISPTPLNPVQVATKYTLCDNHSSAKRACEVLRTAPYLVLDCEGHRSGSMTGSNASLSLIQLGTPHAKKVFLFDMLTLRESSRIGWGLPADFETLFRGYKTPINSFLDLQIVDIHSRIRRRESVHNQISRLASAVFPISALAKLETEGVHALNGMDAALLEHGINCVPLKENVTSRWYKRPFPQALLNYASGDIIRISALYEHFRKSGDLRVKSLPTMILHSILYASFDGFDGKLKKSESVSQAVDVLLQADYVLLDCEGRDLGCAGGALSLLSLGTPHAEHIFLFDVLTLPHRALQVLFNNVLSHTPRARAITKVVWDGRMDDVELFYSFSCPLENVLDLQLADIFSRAQRGENGNVRTQRVARRAFPMPEVRKLQLEGIHVLNSMDGAVREHKIEGVQSKNESVKKLHTDNLSDVWMTRPLTNELLEYAASDIVRIAALYDHFQSHGYFEPISLLRAQSVRYVALHRPTGKPGQENIFLRGPFLPLSIFQPTPLSPSIFSKSSSLESNPDADVESPIE</sequence>
<comment type="caution">
    <text evidence="3">The sequence shown here is derived from an EMBL/GenBank/DDBJ whole genome shotgun (WGS) entry which is preliminary data.</text>
</comment>
<feature type="domain" description="3'-5' exonuclease" evidence="2">
    <location>
        <begin position="56"/>
        <end position="243"/>
    </location>
</feature>
<dbReference type="GO" id="GO:0003676">
    <property type="term" value="F:nucleic acid binding"/>
    <property type="evidence" value="ECO:0007669"/>
    <property type="project" value="InterPro"/>
</dbReference>
<keyword evidence="4" id="KW-1185">Reference proteome</keyword>
<dbReference type="SUPFAM" id="SSF53098">
    <property type="entry name" value="Ribonuclease H-like"/>
    <property type="match status" value="2"/>
</dbReference>
<dbReference type="PANTHER" id="PTHR43040">
    <property type="entry name" value="RIBONUCLEASE D"/>
    <property type="match status" value="1"/>
</dbReference>